<name>A0ABS8RNM9_DATST</name>
<sequence>MGSQIRLGLGSWSQSEIGFPVRFWVASQVGVESLVLDRSQDSYPESKLSFGSGSGLSLRSRIGLESWIPAWCWELGVELGS</sequence>
<gene>
    <name evidence="1" type="ORF">HAX54_041555</name>
</gene>
<dbReference type="Proteomes" id="UP000823775">
    <property type="component" value="Unassembled WGS sequence"/>
</dbReference>
<evidence type="ECO:0000313" key="2">
    <source>
        <dbReference type="Proteomes" id="UP000823775"/>
    </source>
</evidence>
<proteinExistence type="predicted"/>
<keyword evidence="2" id="KW-1185">Reference proteome</keyword>
<comment type="caution">
    <text evidence="1">The sequence shown here is derived from an EMBL/GenBank/DDBJ whole genome shotgun (WGS) entry which is preliminary data.</text>
</comment>
<protein>
    <submittedName>
        <fullName evidence="1">Uncharacterized protein</fullName>
    </submittedName>
</protein>
<reference evidence="1 2" key="1">
    <citation type="journal article" date="2021" name="BMC Genomics">
        <title>Datura genome reveals duplications of psychoactive alkaloid biosynthetic genes and high mutation rate following tissue culture.</title>
        <authorList>
            <person name="Rajewski A."/>
            <person name="Carter-House D."/>
            <person name="Stajich J."/>
            <person name="Litt A."/>
        </authorList>
    </citation>
    <scope>NUCLEOTIDE SEQUENCE [LARGE SCALE GENOMIC DNA]</scope>
    <source>
        <strain evidence="1">AR-01</strain>
    </source>
</reference>
<dbReference type="EMBL" id="JACEIK010000060">
    <property type="protein sequence ID" value="MCD7448401.1"/>
    <property type="molecule type" value="Genomic_DNA"/>
</dbReference>
<organism evidence="1 2">
    <name type="scientific">Datura stramonium</name>
    <name type="common">Jimsonweed</name>
    <name type="synonym">Common thornapple</name>
    <dbReference type="NCBI Taxonomy" id="4076"/>
    <lineage>
        <taxon>Eukaryota</taxon>
        <taxon>Viridiplantae</taxon>
        <taxon>Streptophyta</taxon>
        <taxon>Embryophyta</taxon>
        <taxon>Tracheophyta</taxon>
        <taxon>Spermatophyta</taxon>
        <taxon>Magnoliopsida</taxon>
        <taxon>eudicotyledons</taxon>
        <taxon>Gunneridae</taxon>
        <taxon>Pentapetalae</taxon>
        <taxon>asterids</taxon>
        <taxon>lamiids</taxon>
        <taxon>Solanales</taxon>
        <taxon>Solanaceae</taxon>
        <taxon>Solanoideae</taxon>
        <taxon>Datureae</taxon>
        <taxon>Datura</taxon>
    </lineage>
</organism>
<accession>A0ABS8RNM9</accession>
<evidence type="ECO:0000313" key="1">
    <source>
        <dbReference type="EMBL" id="MCD7448401.1"/>
    </source>
</evidence>